<protein>
    <submittedName>
        <fullName evidence="1">Uncharacterized protein</fullName>
    </submittedName>
</protein>
<sequence length="81" mass="8705">MPAPKRPSVAQLQKQCDTWNAAHAIGTTVSFEFIRGEGETYRGKSKSEAQVMGGHTAVIWLEGKSGCLNLDHCTAVEEATA</sequence>
<evidence type="ECO:0000313" key="2">
    <source>
        <dbReference type="Proteomes" id="UP001049200"/>
    </source>
</evidence>
<reference evidence="1" key="1">
    <citation type="submission" date="2021-06" db="EMBL/GenBank/DDBJ databases">
        <title>Updating the genus Pseudomonas: Description of 43 new species and partition of the Pseudomonas putida group.</title>
        <authorList>
            <person name="Girard L."/>
            <person name="Lood C."/>
            <person name="Vandamme P."/>
            <person name="Rokni-Zadeh H."/>
            <person name="Van Noort V."/>
            <person name="Hofte M."/>
            <person name="Lavigne R."/>
            <person name="De Mot R."/>
        </authorList>
    </citation>
    <scope>NUCLEOTIDE SEQUENCE</scope>
    <source>
        <strain evidence="1">SWRI74</strain>
    </source>
</reference>
<dbReference type="RefSeq" id="WP_217873503.1">
    <property type="nucleotide sequence ID" value="NZ_JAHSTU010000014.1"/>
</dbReference>
<name>A0ABS6QZD2_9PSED</name>
<keyword evidence="2" id="KW-1185">Reference proteome</keyword>
<dbReference type="Proteomes" id="UP001049200">
    <property type="component" value="Unassembled WGS sequence"/>
</dbReference>
<accession>A0ABS6QZD2</accession>
<proteinExistence type="predicted"/>
<gene>
    <name evidence="1" type="ORF">KVG88_29955</name>
</gene>
<dbReference type="EMBL" id="JAHSTU010000014">
    <property type="protein sequence ID" value="MBV4524299.1"/>
    <property type="molecule type" value="Genomic_DNA"/>
</dbReference>
<organism evidence="1 2">
    <name type="scientific">Pseudomonas azerbaijanoccidentalis</name>
    <dbReference type="NCBI Taxonomy" id="2842347"/>
    <lineage>
        <taxon>Bacteria</taxon>
        <taxon>Pseudomonadati</taxon>
        <taxon>Pseudomonadota</taxon>
        <taxon>Gammaproteobacteria</taxon>
        <taxon>Pseudomonadales</taxon>
        <taxon>Pseudomonadaceae</taxon>
        <taxon>Pseudomonas</taxon>
    </lineage>
</organism>
<comment type="caution">
    <text evidence="1">The sequence shown here is derived from an EMBL/GenBank/DDBJ whole genome shotgun (WGS) entry which is preliminary data.</text>
</comment>
<evidence type="ECO:0000313" key="1">
    <source>
        <dbReference type="EMBL" id="MBV4524299.1"/>
    </source>
</evidence>